<accession>A0A0F7L6R0</accession>
<evidence type="ECO:0000313" key="2">
    <source>
        <dbReference type="EMBL" id="AKH47575.1"/>
    </source>
</evidence>
<reference evidence="2" key="1">
    <citation type="journal article" date="2015" name="Front. Microbiol.">
        <title>Combining genomic sequencing methods to explore viral diversity and reveal potential virus-host interactions.</title>
        <authorList>
            <person name="Chow C.E."/>
            <person name="Winget D.M."/>
            <person name="White R.A.III."/>
            <person name="Hallam S.J."/>
            <person name="Suttle C.A."/>
        </authorList>
    </citation>
    <scope>NUCLEOTIDE SEQUENCE</scope>
    <source>
        <strain evidence="2">Oxic1_1</strain>
    </source>
</reference>
<protein>
    <submittedName>
        <fullName evidence="2">Uncharacterized protein</fullName>
    </submittedName>
</protein>
<feature type="region of interest" description="Disordered" evidence="1">
    <location>
        <begin position="15"/>
        <end position="39"/>
    </location>
</feature>
<dbReference type="EMBL" id="KR029596">
    <property type="protein sequence ID" value="AKH47575.1"/>
    <property type="molecule type" value="Genomic_DNA"/>
</dbReference>
<sequence length="57" mass="6304">MMMCAVSGVLTTSRSQMAKTLTRTPQPISSKPSTRRSRSTTWSWFLPAASVTPFPSR</sequence>
<feature type="compositionally biased region" description="Polar residues" evidence="1">
    <location>
        <begin position="15"/>
        <end position="28"/>
    </location>
</feature>
<organism evidence="2">
    <name type="scientific">uncultured marine virus</name>
    <dbReference type="NCBI Taxonomy" id="186617"/>
    <lineage>
        <taxon>Viruses</taxon>
        <taxon>environmental samples</taxon>
    </lineage>
</organism>
<evidence type="ECO:0000256" key="1">
    <source>
        <dbReference type="SAM" id="MobiDB-lite"/>
    </source>
</evidence>
<reference evidence="2" key="2">
    <citation type="submission" date="2015-03" db="EMBL/GenBank/DDBJ databases">
        <authorList>
            <person name="Chow C.-E.T."/>
            <person name="Winget D.M."/>
            <person name="White R.A.III."/>
            <person name="Hallam S.J."/>
            <person name="Suttle C.A."/>
        </authorList>
    </citation>
    <scope>NUCLEOTIDE SEQUENCE</scope>
    <source>
        <strain evidence="2">Oxic1_1</strain>
    </source>
</reference>
<name>A0A0F7L6R0_9VIRU</name>
<proteinExistence type="predicted"/>